<dbReference type="GeneID" id="25364250"/>
<proteinExistence type="predicted"/>
<dbReference type="Proteomes" id="UP000030641">
    <property type="component" value="Unassembled WGS sequence"/>
</dbReference>
<evidence type="ECO:0000313" key="1">
    <source>
        <dbReference type="EMBL" id="KEQ93831.1"/>
    </source>
</evidence>
<dbReference type="EMBL" id="KL584764">
    <property type="protein sequence ID" value="KEQ93831.1"/>
    <property type="molecule type" value="Genomic_DNA"/>
</dbReference>
<reference evidence="1 2" key="1">
    <citation type="journal article" date="2014" name="BMC Genomics">
        <title>Genome sequencing of four Aureobasidium pullulans varieties: biotechnological potential, stress tolerance, and description of new species.</title>
        <authorList>
            <person name="Gostin Ar C."/>
            <person name="Ohm R.A."/>
            <person name="Kogej T."/>
            <person name="Sonjak S."/>
            <person name="Turk M."/>
            <person name="Zajc J."/>
            <person name="Zalar P."/>
            <person name="Grube M."/>
            <person name="Sun H."/>
            <person name="Han J."/>
            <person name="Sharma A."/>
            <person name="Chiniquy J."/>
            <person name="Ngan C.Y."/>
            <person name="Lipzen A."/>
            <person name="Barry K."/>
            <person name="Grigoriev I.V."/>
            <person name="Gunde-Cimerman N."/>
        </authorList>
    </citation>
    <scope>NUCLEOTIDE SEQUENCE [LARGE SCALE GENOMIC DNA]</scope>
    <source>
        <strain evidence="1 2">EXF-2481</strain>
    </source>
</reference>
<protein>
    <submittedName>
        <fullName evidence="1">Uncharacterized protein</fullName>
    </submittedName>
</protein>
<gene>
    <name evidence="1" type="ORF">AUEXF2481DRAFT_307197</name>
</gene>
<sequence length="182" mass="20474">MKDSFTGSSHQQLWRKSLLNRDCQPTRSRLITLALLFLAILLTLDNNSPQLPMTCTIWSQEENKKVLEYLTLGLLRSGRSSAEGPCAGSDEVESPATTCLVNCNTVITVQYQTSLSSCHTTVKKRPEESRTRRSVSRSSRRCARIQKWPIFAGAAHPTSVSHDYRIHHTSLHRFLGFPAKDC</sequence>
<dbReference type="HOGENOM" id="CLU_1481703_0_0_1"/>
<dbReference type="RefSeq" id="XP_013342423.1">
    <property type="nucleotide sequence ID" value="XM_013486969.1"/>
</dbReference>
<name>A0A074Z4A3_AURSE</name>
<dbReference type="AlphaFoldDB" id="A0A074Z4A3"/>
<dbReference type="InParanoid" id="A0A074Z4A3"/>
<organism evidence="1 2">
    <name type="scientific">Aureobasidium subglaciale (strain EXF-2481)</name>
    <name type="common">Aureobasidium pullulans var. subglaciale</name>
    <dbReference type="NCBI Taxonomy" id="1043005"/>
    <lineage>
        <taxon>Eukaryota</taxon>
        <taxon>Fungi</taxon>
        <taxon>Dikarya</taxon>
        <taxon>Ascomycota</taxon>
        <taxon>Pezizomycotina</taxon>
        <taxon>Dothideomycetes</taxon>
        <taxon>Dothideomycetidae</taxon>
        <taxon>Dothideales</taxon>
        <taxon>Saccotheciaceae</taxon>
        <taxon>Aureobasidium</taxon>
    </lineage>
</organism>
<evidence type="ECO:0000313" key="2">
    <source>
        <dbReference type="Proteomes" id="UP000030641"/>
    </source>
</evidence>
<keyword evidence="2" id="KW-1185">Reference proteome</keyword>
<accession>A0A074Z4A3</accession>